<dbReference type="Pfam" id="PF01747">
    <property type="entry name" value="ATP-sulfurylase"/>
    <property type="match status" value="1"/>
</dbReference>
<keyword evidence="4 10" id="KW-0548">Nucleotidyltransferase</keyword>
<dbReference type="Pfam" id="PF14306">
    <property type="entry name" value="PUA_2"/>
    <property type="match status" value="1"/>
</dbReference>
<feature type="domain" description="ATP-sulfurylase PUA-like" evidence="9">
    <location>
        <begin position="14"/>
        <end position="171"/>
    </location>
</feature>
<evidence type="ECO:0000256" key="3">
    <source>
        <dbReference type="ARBA" id="ARBA00022679"/>
    </source>
</evidence>
<gene>
    <name evidence="10" type="ORF">EV646_114152</name>
</gene>
<dbReference type="GO" id="GO:0010134">
    <property type="term" value="P:sulfate assimilation via adenylyl sulfate reduction"/>
    <property type="evidence" value="ECO:0007669"/>
    <property type="project" value="TreeGrafter"/>
</dbReference>
<dbReference type="InterPro" id="IPR050512">
    <property type="entry name" value="Sulf_AdTrans/APS_kinase"/>
</dbReference>
<dbReference type="PANTHER" id="PTHR42700">
    <property type="entry name" value="SULFATE ADENYLYLTRANSFERASE"/>
    <property type="match status" value="1"/>
</dbReference>
<feature type="domain" description="Sulphate adenylyltransferase catalytic" evidence="8">
    <location>
        <begin position="180"/>
        <end position="393"/>
    </location>
</feature>
<keyword evidence="6" id="KW-0067">ATP-binding</keyword>
<dbReference type="EC" id="2.7.7.4" evidence="2"/>
<keyword evidence="11" id="KW-1185">Reference proteome</keyword>
<dbReference type="InterPro" id="IPR024951">
    <property type="entry name" value="Sulfurylase_cat_dom"/>
</dbReference>
<evidence type="ECO:0000313" key="11">
    <source>
        <dbReference type="Proteomes" id="UP000295573"/>
    </source>
</evidence>
<dbReference type="PANTHER" id="PTHR42700:SF1">
    <property type="entry name" value="SULFATE ADENYLYLTRANSFERASE"/>
    <property type="match status" value="1"/>
</dbReference>
<dbReference type="SUPFAM" id="SSF52374">
    <property type="entry name" value="Nucleotidylyl transferase"/>
    <property type="match status" value="1"/>
</dbReference>
<evidence type="ECO:0000313" key="10">
    <source>
        <dbReference type="EMBL" id="TCO42328.1"/>
    </source>
</evidence>
<evidence type="ECO:0000256" key="7">
    <source>
        <dbReference type="ARBA" id="ARBA00049370"/>
    </source>
</evidence>
<keyword evidence="3 10" id="KW-0808">Transferase</keyword>
<comment type="catalytic activity">
    <reaction evidence="7">
        <text>sulfate + ATP + H(+) = adenosine 5'-phosphosulfate + diphosphate</text>
        <dbReference type="Rhea" id="RHEA:18133"/>
        <dbReference type="ChEBI" id="CHEBI:15378"/>
        <dbReference type="ChEBI" id="CHEBI:16189"/>
        <dbReference type="ChEBI" id="CHEBI:30616"/>
        <dbReference type="ChEBI" id="CHEBI:33019"/>
        <dbReference type="ChEBI" id="CHEBI:58243"/>
        <dbReference type="EC" id="2.7.7.4"/>
    </reaction>
</comment>
<dbReference type="AlphaFoldDB" id="A0A4R2IFA3"/>
<sequence>MQTGDAMTEVVGAEPHGGVLANLLVDADRGEELRARATAWPSWRLTARQLCDLELLSGGGFSPLRTFLGRTDYLAVCTSMRLADGTLWPVPVTLDVPAKIPATLGPDGVLALRDRDGALLGVLQVTEVYRPDLRDEAAWVFGTLDPAHPGVDHLLRHTHPVYVTGRLELLRAPVHDDFQQLRHSPRDLRVEFERRGWTSVVAFNTRNPMHRAHQEVTLRALDETGANLLIHPIVGITRPGDIDAATRVRCYQSVLPSYPHGRVMLSLLPLAMRMAGPREALWHAIIRKNYGITHFIVGRDHAGPTDVTGRPFYGLYDAQELVRSHAAELGVGVVAVPQLVYVHDLGKYLPEDEVPAGARTVIVSGTEIRRRLKDGDELPEWFTPAAVGAILRRSVF</sequence>
<evidence type="ECO:0000256" key="5">
    <source>
        <dbReference type="ARBA" id="ARBA00022741"/>
    </source>
</evidence>
<dbReference type="GO" id="GO:0005737">
    <property type="term" value="C:cytoplasm"/>
    <property type="evidence" value="ECO:0007669"/>
    <property type="project" value="TreeGrafter"/>
</dbReference>
<dbReference type="InterPro" id="IPR025980">
    <property type="entry name" value="ATP-Sase_PUA-like_dom"/>
</dbReference>
<proteinExistence type="predicted"/>
<comment type="pathway">
    <text evidence="1">Sulfur metabolism.</text>
</comment>
<comment type="caution">
    <text evidence="10">The sequence shown here is derived from an EMBL/GenBank/DDBJ whole genome shotgun (WGS) entry which is preliminary data.</text>
</comment>
<accession>A0A4R2IFA3</accession>
<dbReference type="InterPro" id="IPR014729">
    <property type="entry name" value="Rossmann-like_a/b/a_fold"/>
</dbReference>
<dbReference type="SUPFAM" id="SSF88697">
    <property type="entry name" value="PUA domain-like"/>
    <property type="match status" value="1"/>
</dbReference>
<reference evidence="10 11" key="1">
    <citation type="journal article" date="2015" name="Stand. Genomic Sci.">
        <title>Genomic Encyclopedia of Bacterial and Archaeal Type Strains, Phase III: the genomes of soil and plant-associated and newly described type strains.</title>
        <authorList>
            <person name="Whitman W.B."/>
            <person name="Woyke T."/>
            <person name="Klenk H.P."/>
            <person name="Zhou Y."/>
            <person name="Lilburn T.G."/>
            <person name="Beck B.J."/>
            <person name="De Vos P."/>
            <person name="Vandamme P."/>
            <person name="Eisen J.A."/>
            <person name="Garrity G."/>
            <person name="Hugenholtz P."/>
            <person name="Kyrpides N.C."/>
        </authorList>
    </citation>
    <scope>NUCLEOTIDE SEQUENCE [LARGE SCALE GENOMIC DNA]</scope>
    <source>
        <strain evidence="10 11">VKM Ac-2541</strain>
    </source>
</reference>
<dbReference type="Gene3D" id="3.40.50.620">
    <property type="entry name" value="HUPs"/>
    <property type="match status" value="1"/>
</dbReference>
<dbReference type="NCBIfam" id="TIGR00339">
    <property type="entry name" value="sopT"/>
    <property type="match status" value="1"/>
</dbReference>
<evidence type="ECO:0000259" key="8">
    <source>
        <dbReference type="Pfam" id="PF01747"/>
    </source>
</evidence>
<name>A0A4R2IFA3_9ACTN</name>
<evidence type="ECO:0000256" key="6">
    <source>
        <dbReference type="ARBA" id="ARBA00022840"/>
    </source>
</evidence>
<protein>
    <recommendedName>
        <fullName evidence="2">sulfate adenylyltransferase</fullName>
        <ecNumber evidence="2">2.7.7.4</ecNumber>
    </recommendedName>
</protein>
<dbReference type="Gene3D" id="3.10.400.10">
    <property type="entry name" value="Sulfate adenylyltransferase"/>
    <property type="match status" value="1"/>
</dbReference>
<evidence type="ECO:0000259" key="9">
    <source>
        <dbReference type="Pfam" id="PF14306"/>
    </source>
</evidence>
<dbReference type="CDD" id="cd00517">
    <property type="entry name" value="ATPS"/>
    <property type="match status" value="1"/>
</dbReference>
<dbReference type="EMBL" id="SLWR01000014">
    <property type="protein sequence ID" value="TCO42328.1"/>
    <property type="molecule type" value="Genomic_DNA"/>
</dbReference>
<evidence type="ECO:0000256" key="1">
    <source>
        <dbReference type="ARBA" id="ARBA00004678"/>
    </source>
</evidence>
<dbReference type="GO" id="GO:0019379">
    <property type="term" value="P:sulfate assimilation, phosphoadenylyl sulfate reduction by phosphoadenylyl-sulfate reductase (thioredoxin)"/>
    <property type="evidence" value="ECO:0007669"/>
    <property type="project" value="TreeGrafter"/>
</dbReference>
<organism evidence="10 11">
    <name type="scientific">Kribbella antiqua</name>
    <dbReference type="NCBI Taxonomy" id="2512217"/>
    <lineage>
        <taxon>Bacteria</taxon>
        <taxon>Bacillati</taxon>
        <taxon>Actinomycetota</taxon>
        <taxon>Actinomycetes</taxon>
        <taxon>Propionibacteriales</taxon>
        <taxon>Kribbellaceae</taxon>
        <taxon>Kribbella</taxon>
    </lineage>
</organism>
<evidence type="ECO:0000256" key="4">
    <source>
        <dbReference type="ARBA" id="ARBA00022695"/>
    </source>
</evidence>
<dbReference type="InterPro" id="IPR015947">
    <property type="entry name" value="PUA-like_sf"/>
</dbReference>
<evidence type="ECO:0000256" key="2">
    <source>
        <dbReference type="ARBA" id="ARBA00012391"/>
    </source>
</evidence>
<keyword evidence="5" id="KW-0547">Nucleotide-binding</keyword>
<dbReference type="GO" id="GO:0004781">
    <property type="term" value="F:sulfate adenylyltransferase (ATP) activity"/>
    <property type="evidence" value="ECO:0007669"/>
    <property type="project" value="UniProtKB-EC"/>
</dbReference>
<dbReference type="Proteomes" id="UP000295573">
    <property type="component" value="Unassembled WGS sequence"/>
</dbReference>
<dbReference type="InterPro" id="IPR002650">
    <property type="entry name" value="Sulphate_adenylyltransferase"/>
</dbReference>
<dbReference type="GO" id="GO:0005524">
    <property type="term" value="F:ATP binding"/>
    <property type="evidence" value="ECO:0007669"/>
    <property type="project" value="UniProtKB-KW"/>
</dbReference>